<dbReference type="Proteomes" id="UP000270296">
    <property type="component" value="Unassembled WGS sequence"/>
</dbReference>
<evidence type="ECO:0000313" key="3">
    <source>
        <dbReference type="WBParaSite" id="SBAD_0000285501-mRNA-1"/>
    </source>
</evidence>
<protein>
    <submittedName>
        <fullName evidence="3">ShKT domain-containing protein</fullName>
    </submittedName>
</protein>
<gene>
    <name evidence="1" type="ORF">SBAD_LOCUS2725</name>
</gene>
<organism evidence="3">
    <name type="scientific">Soboliphyme baturini</name>
    <dbReference type="NCBI Taxonomy" id="241478"/>
    <lineage>
        <taxon>Eukaryota</taxon>
        <taxon>Metazoa</taxon>
        <taxon>Ecdysozoa</taxon>
        <taxon>Nematoda</taxon>
        <taxon>Enoplea</taxon>
        <taxon>Dorylaimia</taxon>
        <taxon>Dioctophymatida</taxon>
        <taxon>Dioctophymatoidea</taxon>
        <taxon>Soboliphymatidae</taxon>
        <taxon>Soboliphyme</taxon>
    </lineage>
</organism>
<keyword evidence="2" id="KW-1185">Reference proteome</keyword>
<proteinExistence type="predicted"/>
<evidence type="ECO:0000313" key="2">
    <source>
        <dbReference type="Proteomes" id="UP000270296"/>
    </source>
</evidence>
<evidence type="ECO:0000313" key="1">
    <source>
        <dbReference type="EMBL" id="VDO98719.1"/>
    </source>
</evidence>
<dbReference type="EMBL" id="UZAM01007371">
    <property type="protein sequence ID" value="VDO98719.1"/>
    <property type="molecule type" value="Genomic_DNA"/>
</dbReference>
<sequence>MVWTQNYNRFPNQWWPGNSGMCCDYCGWYNCLTSVPVYPTYPPPLSTPPPPVQTICKYGEPQKNSYGQTVLCNFDEKICNFGFWCHRGAFIETTVCCPKANCNICRK</sequence>
<dbReference type="InterPro" id="IPR028150">
    <property type="entry name" value="Lustrin_cystein"/>
</dbReference>
<name>A0A183IGI1_9BILA</name>
<reference evidence="3" key="1">
    <citation type="submission" date="2016-06" db="UniProtKB">
        <authorList>
            <consortium name="WormBaseParasite"/>
        </authorList>
    </citation>
    <scope>IDENTIFICATION</scope>
</reference>
<reference evidence="1 2" key="2">
    <citation type="submission" date="2018-11" db="EMBL/GenBank/DDBJ databases">
        <authorList>
            <consortium name="Pathogen Informatics"/>
        </authorList>
    </citation>
    <scope>NUCLEOTIDE SEQUENCE [LARGE SCALE GENOMIC DNA]</scope>
</reference>
<dbReference type="Pfam" id="PF14625">
    <property type="entry name" value="Lustrin_cystein"/>
    <property type="match status" value="1"/>
</dbReference>
<dbReference type="AlphaFoldDB" id="A0A183IGI1"/>
<dbReference type="WBParaSite" id="SBAD_0000285501-mRNA-1">
    <property type="protein sequence ID" value="SBAD_0000285501-mRNA-1"/>
    <property type="gene ID" value="SBAD_0000285501"/>
</dbReference>
<accession>A0A183IGI1</accession>
<dbReference type="OrthoDB" id="4473401at2759"/>